<keyword evidence="5" id="KW-0804">Transcription</keyword>
<organism evidence="7">
    <name type="scientific">hot springs metagenome</name>
    <dbReference type="NCBI Taxonomy" id="433727"/>
    <lineage>
        <taxon>unclassified sequences</taxon>
        <taxon>metagenomes</taxon>
        <taxon>ecological metagenomes</taxon>
    </lineage>
</organism>
<evidence type="ECO:0000256" key="2">
    <source>
        <dbReference type="ARBA" id="ARBA00022814"/>
    </source>
</evidence>
<evidence type="ECO:0000256" key="4">
    <source>
        <dbReference type="ARBA" id="ARBA00023015"/>
    </source>
</evidence>
<dbReference type="EMBL" id="BLAB01000001">
    <property type="protein sequence ID" value="GER93410.1"/>
    <property type="molecule type" value="Genomic_DNA"/>
</dbReference>
<accession>A0A5J4L3F0</accession>
<dbReference type="Gene3D" id="1.10.940.10">
    <property type="entry name" value="NusB-like"/>
    <property type="match status" value="1"/>
</dbReference>
<evidence type="ECO:0000256" key="3">
    <source>
        <dbReference type="ARBA" id="ARBA00022884"/>
    </source>
</evidence>
<dbReference type="PANTHER" id="PTHR11078">
    <property type="entry name" value="N UTILIZATION SUBSTANCE PROTEIN B-RELATED"/>
    <property type="match status" value="1"/>
</dbReference>
<proteinExistence type="inferred from homology"/>
<dbReference type="InterPro" id="IPR006027">
    <property type="entry name" value="NusB_RsmB_TIM44"/>
</dbReference>
<dbReference type="GO" id="GO:0006353">
    <property type="term" value="P:DNA-templated transcription termination"/>
    <property type="evidence" value="ECO:0007669"/>
    <property type="project" value="InterPro"/>
</dbReference>
<gene>
    <name evidence="7" type="ORF">A45J_1150</name>
</gene>
<dbReference type="GO" id="GO:0003723">
    <property type="term" value="F:RNA binding"/>
    <property type="evidence" value="ECO:0007669"/>
    <property type="project" value="UniProtKB-KW"/>
</dbReference>
<sequence>MKRRKAREYALQFLYRIDFIKVSAKNNRTKGLSDVRNNLDQFWADTGEKDLDTKVFAEDIITGTIENLKEIDMLIQKTAQKWKISRMNCIDRNILRFATYELLFRKDIPDAVTINEAIEIAKKYSTSESAAFINGILDKIAKEHFEK</sequence>
<evidence type="ECO:0000256" key="1">
    <source>
        <dbReference type="ARBA" id="ARBA00005952"/>
    </source>
</evidence>
<evidence type="ECO:0000256" key="5">
    <source>
        <dbReference type="ARBA" id="ARBA00023163"/>
    </source>
</evidence>
<dbReference type="Pfam" id="PF01029">
    <property type="entry name" value="NusB"/>
    <property type="match status" value="1"/>
</dbReference>
<name>A0A5J4L3F0_9ZZZZ</name>
<dbReference type="AlphaFoldDB" id="A0A5J4L3F0"/>
<dbReference type="SUPFAM" id="SSF48013">
    <property type="entry name" value="NusB-like"/>
    <property type="match status" value="1"/>
</dbReference>
<keyword evidence="3" id="KW-0694">RNA-binding</keyword>
<dbReference type="PANTHER" id="PTHR11078:SF3">
    <property type="entry name" value="ANTITERMINATION NUSB DOMAIN-CONTAINING PROTEIN"/>
    <property type="match status" value="1"/>
</dbReference>
<dbReference type="GO" id="GO:0031564">
    <property type="term" value="P:transcription antitermination"/>
    <property type="evidence" value="ECO:0007669"/>
    <property type="project" value="UniProtKB-KW"/>
</dbReference>
<reference evidence="7" key="1">
    <citation type="submission" date="2019-10" db="EMBL/GenBank/DDBJ databases">
        <title>Metagenomic sequencing of thiosulfate-disproportionating enrichment culture.</title>
        <authorList>
            <person name="Umezawa K."/>
            <person name="Kojima H."/>
            <person name="Fukui M."/>
        </authorList>
    </citation>
    <scope>NUCLEOTIDE SEQUENCE</scope>
    <source>
        <strain evidence="7">45J</strain>
    </source>
</reference>
<feature type="domain" description="NusB/RsmB/TIM44" evidence="6">
    <location>
        <begin position="4"/>
        <end position="142"/>
    </location>
</feature>
<dbReference type="InterPro" id="IPR011605">
    <property type="entry name" value="NusB_fam"/>
</dbReference>
<keyword evidence="4" id="KW-0805">Transcription regulation</keyword>
<evidence type="ECO:0000313" key="7">
    <source>
        <dbReference type="EMBL" id="GER93410.1"/>
    </source>
</evidence>
<dbReference type="HAMAP" id="MF_00073">
    <property type="entry name" value="NusB"/>
    <property type="match status" value="1"/>
</dbReference>
<comment type="similarity">
    <text evidence="1">Belongs to the NusB family.</text>
</comment>
<dbReference type="InterPro" id="IPR035926">
    <property type="entry name" value="NusB-like_sf"/>
</dbReference>
<comment type="caution">
    <text evidence="7">The sequence shown here is derived from an EMBL/GenBank/DDBJ whole genome shotgun (WGS) entry which is preliminary data.</text>
</comment>
<dbReference type="GO" id="GO:0005829">
    <property type="term" value="C:cytosol"/>
    <property type="evidence" value="ECO:0007669"/>
    <property type="project" value="TreeGrafter"/>
</dbReference>
<dbReference type="NCBIfam" id="TIGR01951">
    <property type="entry name" value="nusB"/>
    <property type="match status" value="1"/>
</dbReference>
<evidence type="ECO:0000259" key="6">
    <source>
        <dbReference type="Pfam" id="PF01029"/>
    </source>
</evidence>
<keyword evidence="2" id="KW-0889">Transcription antitermination</keyword>
<protein>
    <submittedName>
        <fullName evidence="7">Transcription antitermination factor NusB</fullName>
    </submittedName>
</protein>